<evidence type="ECO:0000259" key="2">
    <source>
        <dbReference type="Pfam" id="PF04892"/>
    </source>
</evidence>
<proteinExistence type="predicted"/>
<evidence type="ECO:0000256" key="1">
    <source>
        <dbReference type="SAM" id="Phobius"/>
    </source>
</evidence>
<dbReference type="InterPro" id="IPR053150">
    <property type="entry name" value="Teicoplanin_resist-assoc"/>
</dbReference>
<evidence type="ECO:0000313" key="4">
    <source>
        <dbReference type="Proteomes" id="UP001589536"/>
    </source>
</evidence>
<evidence type="ECO:0000313" key="3">
    <source>
        <dbReference type="EMBL" id="MFB9713703.1"/>
    </source>
</evidence>
<feature type="transmembrane region" description="Helical" evidence="1">
    <location>
        <begin position="34"/>
        <end position="55"/>
    </location>
</feature>
<dbReference type="EMBL" id="JBHMBH010000012">
    <property type="protein sequence ID" value="MFB9713703.1"/>
    <property type="molecule type" value="Genomic_DNA"/>
</dbReference>
<accession>A0ABV5UNG7</accession>
<sequence length="164" mass="17560">MSPLIVIGLLGAVGIGAASMFFRRPARVGRRVALALGWFWASVVFYATLASPSGGGSVLNLVPLDLTNPLDLKDFALNILLFLPGGVFLGIWGMRWTRVLVLGCGMSMAIEITQYVTASGRTADINDVLANTTGALIGFLLVAGVRKVVRRMRGTKRQRISLRG</sequence>
<organism evidence="3 4">
    <name type="scientific">Arthrobacter methylotrophus</name>
    <dbReference type="NCBI Taxonomy" id="121291"/>
    <lineage>
        <taxon>Bacteria</taxon>
        <taxon>Bacillati</taxon>
        <taxon>Actinomycetota</taxon>
        <taxon>Actinomycetes</taxon>
        <taxon>Micrococcales</taxon>
        <taxon>Micrococcaceae</taxon>
        <taxon>Arthrobacter</taxon>
    </lineage>
</organism>
<feature type="transmembrane region" description="Helical" evidence="1">
    <location>
        <begin position="128"/>
        <end position="149"/>
    </location>
</feature>
<keyword evidence="4" id="KW-1185">Reference proteome</keyword>
<keyword evidence="1" id="KW-0472">Membrane</keyword>
<dbReference type="PANTHER" id="PTHR36834">
    <property type="entry name" value="MEMBRANE PROTEIN-RELATED"/>
    <property type="match status" value="1"/>
</dbReference>
<dbReference type="PANTHER" id="PTHR36834:SF1">
    <property type="entry name" value="INTEGRAL MEMBRANE PROTEIN"/>
    <property type="match status" value="1"/>
</dbReference>
<feature type="transmembrane region" description="Helical" evidence="1">
    <location>
        <begin position="75"/>
        <end position="92"/>
    </location>
</feature>
<keyword evidence="1" id="KW-1133">Transmembrane helix</keyword>
<feature type="domain" description="VanZ-like" evidence="2">
    <location>
        <begin position="40"/>
        <end position="142"/>
    </location>
</feature>
<protein>
    <submittedName>
        <fullName evidence="3">VanZ family protein</fullName>
    </submittedName>
</protein>
<dbReference type="RefSeq" id="WP_376953819.1">
    <property type="nucleotide sequence ID" value="NZ_JBHMBH010000012.1"/>
</dbReference>
<gene>
    <name evidence="3" type="ORF">ACFFPI_05980</name>
</gene>
<comment type="caution">
    <text evidence="3">The sequence shown here is derived from an EMBL/GenBank/DDBJ whole genome shotgun (WGS) entry which is preliminary data.</text>
</comment>
<dbReference type="Pfam" id="PF04892">
    <property type="entry name" value="VanZ"/>
    <property type="match status" value="1"/>
</dbReference>
<feature type="transmembrane region" description="Helical" evidence="1">
    <location>
        <begin position="99"/>
        <end position="116"/>
    </location>
</feature>
<dbReference type="InterPro" id="IPR006976">
    <property type="entry name" value="VanZ-like"/>
</dbReference>
<keyword evidence="1" id="KW-0812">Transmembrane</keyword>
<reference evidence="3 4" key="1">
    <citation type="submission" date="2024-09" db="EMBL/GenBank/DDBJ databases">
        <authorList>
            <person name="Sun Q."/>
            <person name="Mori K."/>
        </authorList>
    </citation>
    <scope>NUCLEOTIDE SEQUENCE [LARGE SCALE GENOMIC DNA]</scope>
    <source>
        <strain evidence="3 4">JCM 13519</strain>
    </source>
</reference>
<dbReference type="Proteomes" id="UP001589536">
    <property type="component" value="Unassembled WGS sequence"/>
</dbReference>
<name>A0ABV5UNG7_9MICC</name>
<feature type="transmembrane region" description="Helical" evidence="1">
    <location>
        <begin position="6"/>
        <end position="22"/>
    </location>
</feature>